<evidence type="ECO:0000256" key="1">
    <source>
        <dbReference type="SAM" id="SignalP"/>
    </source>
</evidence>
<dbReference type="Pfam" id="PF00149">
    <property type="entry name" value="Metallophos"/>
    <property type="match status" value="1"/>
</dbReference>
<feature type="signal peptide" evidence="1">
    <location>
        <begin position="1"/>
        <end position="25"/>
    </location>
</feature>
<dbReference type="RefSeq" id="WP_146682287.1">
    <property type="nucleotide sequence ID" value="NZ_CP019646.1"/>
</dbReference>
<accession>A0A1Q2MBF4</accession>
<dbReference type="InterPro" id="IPR004843">
    <property type="entry name" value="Calcineurin-like_PHP"/>
</dbReference>
<keyword evidence="1" id="KW-0732">Signal</keyword>
<evidence type="ECO:0000259" key="2">
    <source>
        <dbReference type="Pfam" id="PF00149"/>
    </source>
</evidence>
<gene>
    <name evidence="3" type="ORF">SMSP2_00327</name>
</gene>
<dbReference type="GO" id="GO:0016787">
    <property type="term" value="F:hydrolase activity"/>
    <property type="evidence" value="ECO:0007669"/>
    <property type="project" value="InterPro"/>
</dbReference>
<sequence length="701" mass="78727" precursor="true">MDRRCFMKVYGAGMAAALLPSGAWAMAGKQSDVLRGFIVSDAHFGWDGGDQPRISEQREAMRNIVSTFGKLDLMIDTGDAYHGNLKGDVRGKSAGDWTDIISGETGSLPMLYVPGNHEIMGWREGDPEWRCNRLGSLPCRPYYSFDIKGIHFVSVPELMMAVYVNKETIEWLKLDLEVNRDKTVILLSHNNISGTTTPDEEGYRGLVNSAELYDIIKANPNIIAWMHGHNHNYQIVQKDNCMYVSNGRIGGFDPSNGQYGIGGIYFELSNNLLDVKCYSAQFKRFLGPDDGPQLAGRMKAKTSLDPAKPMAYSFGTGGARDTERIPMVNHYTSKSESAKLYITGADDEIINEDTTLSYYQCRPSNTHMQLFGFIVRDPQKLWRWDDPGITLFKRSDGKDIRVTAPHYGAGMCSYYRCPPDQEYEVTLELEGSGQGPKLDIEFMYFDRTGKYLESKHAPLYDIKAGKQKVVYSGIASKPTKAVTIYDDPDEHNILNFIVQCIFTDMTSEVKVKSFELRFKGAHGATVDPAVIIDGRRYSRKGTLKQGELAEFDIPLLKNKSQQTYQLSAGGNRRLSWLIKYDHLDWQLRNAAAADMGEYIQIDGLRNQWSHEKEILFAPMAATDEPFVSRLRGITKARIYPVDRGSKNLKVKIEECYPGIKPIVFVRSDNKPASVSASEGFSYKNGIIEITVKKGETIDVIL</sequence>
<dbReference type="EMBL" id="CP019646">
    <property type="protein sequence ID" value="AQQ69990.1"/>
    <property type="molecule type" value="Genomic_DNA"/>
</dbReference>
<dbReference type="InterPro" id="IPR029052">
    <property type="entry name" value="Metallo-depent_PP-like"/>
</dbReference>
<dbReference type="Gene3D" id="3.60.21.10">
    <property type="match status" value="1"/>
</dbReference>
<evidence type="ECO:0000313" key="3">
    <source>
        <dbReference type="EMBL" id="AQQ69990.1"/>
    </source>
</evidence>
<protein>
    <submittedName>
        <fullName evidence="3">Metallophosphoesterase, family</fullName>
    </submittedName>
</protein>
<proteinExistence type="predicted"/>
<dbReference type="PANTHER" id="PTHR43143:SF1">
    <property type="entry name" value="SERINE_THREONINE-PROTEIN PHOSPHATASE CPPED1"/>
    <property type="match status" value="1"/>
</dbReference>
<feature type="chain" id="PRO_5012681849" evidence="1">
    <location>
        <begin position="26"/>
        <end position="701"/>
    </location>
</feature>
<dbReference type="PANTHER" id="PTHR43143">
    <property type="entry name" value="METALLOPHOSPHOESTERASE, CALCINEURIN SUPERFAMILY"/>
    <property type="match status" value="1"/>
</dbReference>
<dbReference type="STRING" id="1851148.SMSP2_00327"/>
<reference evidence="4" key="1">
    <citation type="submission" date="2017-02" db="EMBL/GenBank/DDBJ databases">
        <title>Comparative genomics and description of representatives of a novel lineage of planctomycetes thriving in anoxic sediments.</title>
        <authorList>
            <person name="Spring S."/>
            <person name="Bunk B."/>
            <person name="Sproer C."/>
        </authorList>
    </citation>
    <scope>NUCLEOTIDE SEQUENCE [LARGE SCALE GENOMIC DNA]</scope>
    <source>
        <strain evidence="4">SM-Chi-D1</strain>
    </source>
</reference>
<dbReference type="AlphaFoldDB" id="A0A1Q2MBF4"/>
<dbReference type="Proteomes" id="UP000188181">
    <property type="component" value="Chromosome"/>
</dbReference>
<dbReference type="InterPro" id="IPR051918">
    <property type="entry name" value="STPP_CPPED1"/>
</dbReference>
<dbReference type="SUPFAM" id="SSF56300">
    <property type="entry name" value="Metallo-dependent phosphatases"/>
    <property type="match status" value="1"/>
</dbReference>
<evidence type="ECO:0000313" key="4">
    <source>
        <dbReference type="Proteomes" id="UP000188181"/>
    </source>
</evidence>
<keyword evidence="4" id="KW-1185">Reference proteome</keyword>
<dbReference type="KEGG" id="pbas:SMSP2_00327"/>
<dbReference type="OrthoDB" id="9804511at2"/>
<name>A0A1Q2MBF4_9BACT</name>
<organism evidence="3 4">
    <name type="scientific">Limihaloglobus sulfuriphilus</name>
    <dbReference type="NCBI Taxonomy" id="1851148"/>
    <lineage>
        <taxon>Bacteria</taxon>
        <taxon>Pseudomonadati</taxon>
        <taxon>Planctomycetota</taxon>
        <taxon>Phycisphaerae</taxon>
        <taxon>Sedimentisphaerales</taxon>
        <taxon>Sedimentisphaeraceae</taxon>
        <taxon>Limihaloglobus</taxon>
    </lineage>
</organism>
<feature type="domain" description="Calcineurin-like phosphoesterase" evidence="2">
    <location>
        <begin position="38"/>
        <end position="233"/>
    </location>
</feature>